<dbReference type="GO" id="GO:0005764">
    <property type="term" value="C:lysosome"/>
    <property type="evidence" value="ECO:0007669"/>
    <property type="project" value="TreeGrafter"/>
</dbReference>
<dbReference type="AlphaFoldDB" id="A0A9P0P4T8"/>
<keyword evidence="14" id="KW-0732">Signal</keyword>
<dbReference type="SUPFAM" id="SSF56235">
    <property type="entry name" value="N-terminal nucleophile aminohydrolases (Ntn hydrolases)"/>
    <property type="match status" value="1"/>
</dbReference>
<evidence type="ECO:0000256" key="2">
    <source>
        <dbReference type="ARBA" id="ARBA00022670"/>
    </source>
</evidence>
<dbReference type="InterPro" id="IPR029055">
    <property type="entry name" value="Ntn_hydrolases_N"/>
</dbReference>
<feature type="signal peptide" evidence="14">
    <location>
        <begin position="1"/>
        <end position="22"/>
    </location>
</feature>
<evidence type="ECO:0000256" key="5">
    <source>
        <dbReference type="ARBA" id="ARBA00050421"/>
    </source>
</evidence>
<name>A0A9P0P4T8_ACAOB</name>
<evidence type="ECO:0000313" key="16">
    <source>
        <dbReference type="Proteomes" id="UP001152888"/>
    </source>
</evidence>
<feature type="active site" description="Nucleophile" evidence="11">
    <location>
        <position position="202"/>
    </location>
</feature>
<accession>A0A9P0P4T8</accession>
<evidence type="ECO:0000256" key="8">
    <source>
        <dbReference type="ARBA" id="ARBA00078726"/>
    </source>
</evidence>
<organism evidence="15 16">
    <name type="scientific">Acanthoscelides obtectus</name>
    <name type="common">Bean weevil</name>
    <name type="synonym">Bruchus obtectus</name>
    <dbReference type="NCBI Taxonomy" id="200917"/>
    <lineage>
        <taxon>Eukaryota</taxon>
        <taxon>Metazoa</taxon>
        <taxon>Ecdysozoa</taxon>
        <taxon>Arthropoda</taxon>
        <taxon>Hexapoda</taxon>
        <taxon>Insecta</taxon>
        <taxon>Pterygota</taxon>
        <taxon>Neoptera</taxon>
        <taxon>Endopterygota</taxon>
        <taxon>Coleoptera</taxon>
        <taxon>Polyphaga</taxon>
        <taxon>Cucujiformia</taxon>
        <taxon>Chrysomeloidea</taxon>
        <taxon>Chrysomelidae</taxon>
        <taxon>Bruchinae</taxon>
        <taxon>Bruchini</taxon>
        <taxon>Acanthoscelides</taxon>
    </lineage>
</organism>
<evidence type="ECO:0000256" key="9">
    <source>
        <dbReference type="ARBA" id="ARBA00079301"/>
    </source>
</evidence>
<dbReference type="PANTHER" id="PTHR10188">
    <property type="entry name" value="L-ASPARAGINASE"/>
    <property type="match status" value="1"/>
</dbReference>
<protein>
    <recommendedName>
        <fullName evidence="7">N(4)-(beta-N-acetylglucosaminyl)-L-asparaginase</fullName>
        <ecNumber evidence="7">3.5.1.26</ecNumber>
    </recommendedName>
    <alternativeName>
        <fullName evidence="9">Aspartylglucosaminidase</fullName>
    </alternativeName>
    <alternativeName>
        <fullName evidence="8">Glycosylasparaginase</fullName>
    </alternativeName>
    <alternativeName>
        <fullName evidence="10">N4-(N-acetyl-beta-glucosaminyl)-L-asparagine amidase</fullName>
    </alternativeName>
</protein>
<evidence type="ECO:0000256" key="1">
    <source>
        <dbReference type="ARBA" id="ARBA00010872"/>
    </source>
</evidence>
<comment type="caution">
    <text evidence="15">The sequence shown here is derived from an EMBL/GenBank/DDBJ whole genome shotgun (WGS) entry which is preliminary data.</text>
</comment>
<evidence type="ECO:0000256" key="3">
    <source>
        <dbReference type="ARBA" id="ARBA00022801"/>
    </source>
</evidence>
<feature type="chain" id="PRO_5040449944" description="N(4)-(beta-N-acetylglucosaminyl)-L-asparaginase" evidence="14">
    <location>
        <begin position="23"/>
        <end position="344"/>
    </location>
</feature>
<evidence type="ECO:0000256" key="6">
    <source>
        <dbReference type="ARBA" id="ARBA00053295"/>
    </source>
</evidence>
<comment type="function">
    <text evidence="6">Cleaves the GlcNAc-Asn bond which joins oligosaccharides to the peptide of asparagine-linked glycoproteins.</text>
</comment>
<keyword evidence="16" id="KW-1185">Reference proteome</keyword>
<evidence type="ECO:0000256" key="7">
    <source>
        <dbReference type="ARBA" id="ARBA00066729"/>
    </source>
</evidence>
<feature type="site" description="Cleavage; by autolysis" evidence="13">
    <location>
        <begin position="201"/>
        <end position="202"/>
    </location>
</feature>
<dbReference type="EC" id="3.5.1.26" evidence="7"/>
<evidence type="ECO:0000256" key="14">
    <source>
        <dbReference type="SAM" id="SignalP"/>
    </source>
</evidence>
<comment type="similarity">
    <text evidence="1">Belongs to the Ntn-hydrolase family.</text>
</comment>
<keyword evidence="4" id="KW-0068">Autocatalytic cleavage</keyword>
<sequence length="344" mass="37212">MQFKMNSKIIILLLVNILVCLAEIPIVINTWKFQHSAQKAWSVLNEGGDSALDALTAGCEVCQNEQCDFTVGFGGSPDENGETTLDAMIFDGDTMDMGAVGGIRSIKNVIKVARHVLERTEHSLLVGSLATQFAKSFGLPKEPLATNYSLNLWREWRLNNCQPNFWKNVEPDPKSKCGPYKPANFESESDVASKFDTGNHDTIGMIVISRRGHVVAGTSTNGAKFKIPGRVGDSPIPGAGAYADSKIGAAAATGDGDIMMRFLPSFLAVEQLRLGASPSKAAKIAITRIAERYPKFFGGIVVTDNKGEIGAACNGMEKFPFTVANERFPEGITKYVSCTDYTNK</sequence>
<dbReference type="InterPro" id="IPR000246">
    <property type="entry name" value="Peptidase_T2"/>
</dbReference>
<dbReference type="GO" id="GO:0008233">
    <property type="term" value="F:peptidase activity"/>
    <property type="evidence" value="ECO:0007669"/>
    <property type="project" value="UniProtKB-KW"/>
</dbReference>
<dbReference type="Pfam" id="PF01112">
    <property type="entry name" value="Asparaginase_2"/>
    <property type="match status" value="1"/>
</dbReference>
<feature type="binding site" evidence="12">
    <location>
        <begin position="253"/>
        <end position="256"/>
    </location>
    <ligand>
        <name>substrate</name>
    </ligand>
</feature>
<gene>
    <name evidence="15" type="ORF">ACAOBT_LOCUS7101</name>
</gene>
<keyword evidence="3" id="KW-0378">Hydrolase</keyword>
<dbReference type="PANTHER" id="PTHR10188:SF6">
    <property type="entry name" value="N(4)-(BETA-N-ACETYLGLUCOSAMINYL)-L-ASPARAGINASE"/>
    <property type="match status" value="1"/>
</dbReference>
<feature type="binding site" evidence="12">
    <location>
        <begin position="230"/>
        <end position="233"/>
    </location>
    <ligand>
        <name>substrate</name>
    </ligand>
</feature>
<reference evidence="15" key="1">
    <citation type="submission" date="2022-03" db="EMBL/GenBank/DDBJ databases">
        <authorList>
            <person name="Sayadi A."/>
        </authorList>
    </citation>
    <scope>NUCLEOTIDE SEQUENCE</scope>
</reference>
<evidence type="ECO:0000256" key="10">
    <source>
        <dbReference type="ARBA" id="ARBA00080645"/>
    </source>
</evidence>
<dbReference type="GO" id="GO:0006508">
    <property type="term" value="P:proteolysis"/>
    <property type="evidence" value="ECO:0007669"/>
    <property type="project" value="UniProtKB-KW"/>
</dbReference>
<dbReference type="CDD" id="cd04513">
    <property type="entry name" value="Glycosylasparaginase"/>
    <property type="match status" value="1"/>
</dbReference>
<dbReference type="EMBL" id="CAKOFQ010006739">
    <property type="protein sequence ID" value="CAH1966894.1"/>
    <property type="molecule type" value="Genomic_DNA"/>
</dbReference>
<dbReference type="Gene3D" id="3.60.20.30">
    <property type="entry name" value="(Glycosyl)asparaginase"/>
    <property type="match status" value="1"/>
</dbReference>
<dbReference type="GO" id="GO:0003948">
    <property type="term" value="F:N4-(beta-N-acetylglucosaminyl)-L-asparaginase activity"/>
    <property type="evidence" value="ECO:0007669"/>
    <property type="project" value="UniProtKB-EC"/>
</dbReference>
<evidence type="ECO:0000256" key="4">
    <source>
        <dbReference type="ARBA" id="ARBA00022813"/>
    </source>
</evidence>
<dbReference type="FunFam" id="3.60.20.30:FF:000003">
    <property type="entry name" value="N(4)-(Beta-N-acetylglucosaminyl)-L-asparaginase isoform X1"/>
    <property type="match status" value="1"/>
</dbReference>
<evidence type="ECO:0000256" key="11">
    <source>
        <dbReference type="PIRSR" id="PIRSR600246-1"/>
    </source>
</evidence>
<evidence type="ECO:0000256" key="13">
    <source>
        <dbReference type="PIRSR" id="PIRSR600246-3"/>
    </source>
</evidence>
<dbReference type="Proteomes" id="UP001152888">
    <property type="component" value="Unassembled WGS sequence"/>
</dbReference>
<comment type="catalytic activity">
    <reaction evidence="5">
        <text>N(4)-(beta-N-acetyl-D-glucosaminyl)-L-asparagine + H2O = N-acetyl-beta-D-glucosaminylamine + L-aspartate + H(+)</text>
        <dbReference type="Rhea" id="RHEA:11544"/>
        <dbReference type="ChEBI" id="CHEBI:15377"/>
        <dbReference type="ChEBI" id="CHEBI:15378"/>
        <dbReference type="ChEBI" id="CHEBI:15947"/>
        <dbReference type="ChEBI" id="CHEBI:29991"/>
        <dbReference type="ChEBI" id="CHEBI:58080"/>
        <dbReference type="EC" id="3.5.1.26"/>
    </reaction>
</comment>
<dbReference type="OrthoDB" id="188713at2759"/>
<proteinExistence type="inferred from homology"/>
<evidence type="ECO:0000256" key="12">
    <source>
        <dbReference type="PIRSR" id="PIRSR600246-2"/>
    </source>
</evidence>
<keyword evidence="2" id="KW-0645">Protease</keyword>
<evidence type="ECO:0000313" key="15">
    <source>
        <dbReference type="EMBL" id="CAH1966894.1"/>
    </source>
</evidence>